<reference evidence="2" key="1">
    <citation type="submission" date="2020-02" db="EMBL/GenBank/DDBJ databases">
        <authorList>
            <person name="Meier V. D."/>
        </authorList>
    </citation>
    <scope>NUCLEOTIDE SEQUENCE</scope>
    <source>
        <strain evidence="2">AVDCRST_MAG95</strain>
    </source>
</reference>
<evidence type="ECO:0000313" key="2">
    <source>
        <dbReference type="EMBL" id="CAA9262161.1"/>
    </source>
</evidence>
<protein>
    <submittedName>
        <fullName evidence="2">Uncharacterized protein</fullName>
    </submittedName>
</protein>
<accession>A0A6J4IY63</accession>
<proteinExistence type="predicted"/>
<feature type="compositionally biased region" description="Polar residues" evidence="1">
    <location>
        <begin position="16"/>
        <end position="25"/>
    </location>
</feature>
<evidence type="ECO:0000256" key="1">
    <source>
        <dbReference type="SAM" id="MobiDB-lite"/>
    </source>
</evidence>
<feature type="compositionally biased region" description="Low complexity" evidence="1">
    <location>
        <begin position="27"/>
        <end position="41"/>
    </location>
</feature>
<dbReference type="InterPro" id="IPR045459">
    <property type="entry name" value="DUF5908"/>
</dbReference>
<organism evidence="2">
    <name type="scientific">uncultured Adhaeribacter sp</name>
    <dbReference type="NCBI Taxonomy" id="448109"/>
    <lineage>
        <taxon>Bacteria</taxon>
        <taxon>Pseudomonadati</taxon>
        <taxon>Bacteroidota</taxon>
        <taxon>Cytophagia</taxon>
        <taxon>Cytophagales</taxon>
        <taxon>Hymenobacteraceae</taxon>
        <taxon>Adhaeribacter</taxon>
        <taxon>environmental samples</taxon>
    </lineage>
</organism>
<dbReference type="EMBL" id="CADCTJ010000734">
    <property type="protein sequence ID" value="CAA9262161.1"/>
    <property type="molecule type" value="Genomic_DNA"/>
</dbReference>
<name>A0A6J4IY63_9BACT</name>
<feature type="region of interest" description="Disordered" evidence="1">
    <location>
        <begin position="14"/>
        <end position="46"/>
    </location>
</feature>
<dbReference type="Pfam" id="PF19265">
    <property type="entry name" value="DUF5908"/>
    <property type="match status" value="1"/>
</dbReference>
<dbReference type="AlphaFoldDB" id="A0A6J4IY63"/>
<gene>
    <name evidence="2" type="ORF">AVDCRST_MAG95-2353</name>
</gene>
<sequence length="66" mass="7026">MPIEIRELHIKVIIDPNNSPNQNANAGGPSTSGNPGSNNNGDSDRDALVAECVEQVMAILQAKNER</sequence>